<dbReference type="EMBL" id="SDKM01000014">
    <property type="protein sequence ID" value="RYP85837.1"/>
    <property type="molecule type" value="Genomic_DNA"/>
</dbReference>
<dbReference type="Proteomes" id="UP000295198">
    <property type="component" value="Unassembled WGS sequence"/>
</dbReference>
<reference evidence="1 2" key="1">
    <citation type="submission" date="2019-01" db="EMBL/GenBank/DDBJ databases">
        <title>Nocardioides guangzhouensis sp. nov., an actinobacterium isolated from soil.</title>
        <authorList>
            <person name="Fu Y."/>
            <person name="Cai Y."/>
            <person name="Lin Z."/>
            <person name="Chen P."/>
        </authorList>
    </citation>
    <scope>NUCLEOTIDE SEQUENCE [LARGE SCALE GENOMIC DNA]</scope>
    <source>
        <strain evidence="1 2">130</strain>
    </source>
</reference>
<keyword evidence="2" id="KW-1185">Reference proteome</keyword>
<accession>A0A4Q4ZCV4</accession>
<dbReference type="CDD" id="cd03062">
    <property type="entry name" value="TRX_Fd_Sucrase"/>
    <property type="match status" value="1"/>
</dbReference>
<name>A0A4Q4ZCV4_9ACTN</name>
<protein>
    <submittedName>
        <fullName evidence="1">Sucrase ferredoxin</fullName>
    </submittedName>
</protein>
<evidence type="ECO:0000313" key="1">
    <source>
        <dbReference type="EMBL" id="RYP85837.1"/>
    </source>
</evidence>
<sequence length="312" mass="33293">MPAPGAGGPARGPRLTGAFRCATASLGRADTLAGTASTVRAFLLLEHPGGWGRRVPRDARLPEGLGERLTASAAEAGVRVLLVRRHGRTPLPGPRRVFAAYADPVTPWVETTEVEDPGRVLDLDLAALGAGRSPGLLPHDGSLLCVCTHGRHDVCCAERGRPVATAVAAAHPQEAWEVSHIGGDRFAANLLVLPHGLYYGGLDPASAVAVTGGHLSGQVDLDHLRGRSGLAMPVQAAEVALRRRLEETREDAVRFRRQERDGATTRAWFEVGAATYAVEVRTTHDDEPQRLTCGVDRPSRIPRHDVVDVHRA</sequence>
<dbReference type="AlphaFoldDB" id="A0A4Q4ZCV4"/>
<dbReference type="SUPFAM" id="SSF52833">
    <property type="entry name" value="Thioredoxin-like"/>
    <property type="match status" value="1"/>
</dbReference>
<dbReference type="Pfam" id="PF06999">
    <property type="entry name" value="Suc_Fer-like"/>
    <property type="match status" value="1"/>
</dbReference>
<organism evidence="1 2">
    <name type="scientific">Nocardioides guangzhouensis</name>
    <dbReference type="NCBI Taxonomy" id="2497878"/>
    <lineage>
        <taxon>Bacteria</taxon>
        <taxon>Bacillati</taxon>
        <taxon>Actinomycetota</taxon>
        <taxon>Actinomycetes</taxon>
        <taxon>Propionibacteriales</taxon>
        <taxon>Nocardioidaceae</taxon>
        <taxon>Nocardioides</taxon>
    </lineage>
</organism>
<dbReference type="InterPro" id="IPR009737">
    <property type="entry name" value="Aim32/Apd1-like"/>
</dbReference>
<gene>
    <name evidence="1" type="ORF">EKO23_11015</name>
</gene>
<dbReference type="InterPro" id="IPR036249">
    <property type="entry name" value="Thioredoxin-like_sf"/>
</dbReference>
<evidence type="ECO:0000313" key="2">
    <source>
        <dbReference type="Proteomes" id="UP000295198"/>
    </source>
</evidence>
<comment type="caution">
    <text evidence="1">The sequence shown here is derived from an EMBL/GenBank/DDBJ whole genome shotgun (WGS) entry which is preliminary data.</text>
</comment>
<dbReference type="OrthoDB" id="3399139at2"/>
<proteinExistence type="predicted"/>